<dbReference type="InterPro" id="IPR000270">
    <property type="entry name" value="PB1_dom"/>
</dbReference>
<feature type="compositionally biased region" description="Pro residues" evidence="1">
    <location>
        <begin position="91"/>
        <end position="102"/>
    </location>
</feature>
<protein>
    <recommendedName>
        <fullName evidence="2">PB1 domain-containing protein</fullName>
    </recommendedName>
</protein>
<organism evidence="3 4">
    <name type="scientific">Riccia fluitans</name>
    <dbReference type="NCBI Taxonomy" id="41844"/>
    <lineage>
        <taxon>Eukaryota</taxon>
        <taxon>Viridiplantae</taxon>
        <taxon>Streptophyta</taxon>
        <taxon>Embryophyta</taxon>
        <taxon>Marchantiophyta</taxon>
        <taxon>Marchantiopsida</taxon>
        <taxon>Marchantiidae</taxon>
        <taxon>Marchantiales</taxon>
        <taxon>Ricciaceae</taxon>
        <taxon>Riccia</taxon>
    </lineage>
</organism>
<feature type="domain" description="PB1" evidence="2">
    <location>
        <begin position="28"/>
        <end position="76"/>
    </location>
</feature>
<dbReference type="CDD" id="cd05992">
    <property type="entry name" value="PB1"/>
    <property type="match status" value="1"/>
</dbReference>
<evidence type="ECO:0000256" key="1">
    <source>
        <dbReference type="SAM" id="MobiDB-lite"/>
    </source>
</evidence>
<sequence>MDSYVIKVVHEDETPCRFNFSSKAGGEELSLQELQTAIRNKLGLQSVAKIKVNYKDDLGEFVRMTSDEDLKDALLKQNLSPLILKVKLVESPPPPDPAPPKTPVSSSRWGWGSSLISKVRVETAASETISDARCNANAGEQSGPEEQHYEREAVSTSSSFQLVDHQETQSVWDYESNSGLDDEPGGGTRSKPAPKVSYKCYECGVNPIVGPWYMSVPIKKQGYAACIYHLCEDCFVLRSWRHSKTIQFKLIKECAECHQYKPDVRRYPFQGSITRQSSTGEDADSEDSNDILLCDWCFKGITHRVMDAENRSLSQLEKDSGSSRRSKSSGSAPPMQMVDLLPAD</sequence>
<comment type="caution">
    <text evidence="3">The sequence shown here is derived from an EMBL/GenBank/DDBJ whole genome shotgun (WGS) entry which is preliminary data.</text>
</comment>
<evidence type="ECO:0000259" key="2">
    <source>
        <dbReference type="Pfam" id="PF00564"/>
    </source>
</evidence>
<dbReference type="SUPFAM" id="SSF54277">
    <property type="entry name" value="CAD &amp; PB1 domains"/>
    <property type="match status" value="1"/>
</dbReference>
<evidence type="ECO:0000313" key="3">
    <source>
        <dbReference type="EMBL" id="KAL2632889.1"/>
    </source>
</evidence>
<accession>A0ABD1YT13</accession>
<reference evidence="3 4" key="1">
    <citation type="submission" date="2024-09" db="EMBL/GenBank/DDBJ databases">
        <title>Chromosome-scale assembly of Riccia fluitans.</title>
        <authorList>
            <person name="Paukszto L."/>
            <person name="Sawicki J."/>
            <person name="Karawczyk K."/>
            <person name="Piernik-Szablinska J."/>
            <person name="Szczecinska M."/>
            <person name="Mazdziarz M."/>
        </authorList>
    </citation>
    <scope>NUCLEOTIDE SEQUENCE [LARGE SCALE GENOMIC DNA]</scope>
    <source>
        <strain evidence="3">Rf_01</strain>
        <tissue evidence="3">Aerial parts of the thallus</tissue>
    </source>
</reference>
<dbReference type="Gene3D" id="3.10.20.90">
    <property type="entry name" value="Phosphatidylinositol 3-kinase Catalytic Subunit, Chain A, domain 1"/>
    <property type="match status" value="1"/>
</dbReference>
<dbReference type="Pfam" id="PF00564">
    <property type="entry name" value="PB1"/>
    <property type="match status" value="1"/>
</dbReference>
<dbReference type="Proteomes" id="UP001605036">
    <property type="component" value="Unassembled WGS sequence"/>
</dbReference>
<feature type="region of interest" description="Disordered" evidence="1">
    <location>
        <begin position="313"/>
        <end position="344"/>
    </location>
</feature>
<keyword evidence="4" id="KW-1185">Reference proteome</keyword>
<dbReference type="PANTHER" id="PTHR20930:SF0">
    <property type="entry name" value="PROTEIN ILRUN"/>
    <property type="match status" value="1"/>
</dbReference>
<gene>
    <name evidence="3" type="ORF">R1flu_004368</name>
</gene>
<evidence type="ECO:0000313" key="4">
    <source>
        <dbReference type="Proteomes" id="UP001605036"/>
    </source>
</evidence>
<dbReference type="EMBL" id="JBHFFA010000003">
    <property type="protein sequence ID" value="KAL2632889.1"/>
    <property type="molecule type" value="Genomic_DNA"/>
</dbReference>
<dbReference type="PANTHER" id="PTHR20930">
    <property type="entry name" value="OVARIAN CARCINOMA ANTIGEN CA125-RELATED"/>
    <property type="match status" value="1"/>
</dbReference>
<feature type="region of interest" description="Disordered" evidence="1">
    <location>
        <begin position="90"/>
        <end position="109"/>
    </location>
</feature>
<feature type="region of interest" description="Disordered" evidence="1">
    <location>
        <begin position="132"/>
        <end position="155"/>
    </location>
</feature>
<feature type="compositionally biased region" description="Basic and acidic residues" evidence="1">
    <location>
        <begin position="313"/>
        <end position="322"/>
    </location>
</feature>
<name>A0ABD1YT13_9MARC</name>
<dbReference type="AlphaFoldDB" id="A0ABD1YT13"/>
<proteinExistence type="predicted"/>